<dbReference type="InterPro" id="IPR032623">
    <property type="entry name" value="FecR_N"/>
</dbReference>
<keyword evidence="2" id="KW-1133">Transmembrane helix</keyword>
<keyword evidence="2" id="KW-0812">Transmembrane</keyword>
<keyword evidence="2" id="KW-0472">Membrane</keyword>
<feature type="compositionally biased region" description="Basic and acidic residues" evidence="1">
    <location>
        <begin position="14"/>
        <end position="32"/>
    </location>
</feature>
<evidence type="ECO:0000313" key="5">
    <source>
        <dbReference type="EMBL" id="SLK05999.1"/>
    </source>
</evidence>
<evidence type="ECO:0000259" key="4">
    <source>
        <dbReference type="Pfam" id="PF16220"/>
    </source>
</evidence>
<dbReference type="GO" id="GO:0016989">
    <property type="term" value="F:sigma factor antagonist activity"/>
    <property type="evidence" value="ECO:0007669"/>
    <property type="project" value="TreeGrafter"/>
</dbReference>
<dbReference type="Gene3D" id="3.55.50.30">
    <property type="match status" value="1"/>
</dbReference>
<dbReference type="PIRSF" id="PIRSF018266">
    <property type="entry name" value="FecR"/>
    <property type="match status" value="1"/>
</dbReference>
<keyword evidence="6" id="KW-1185">Reference proteome</keyword>
<reference evidence="6" key="1">
    <citation type="submission" date="2017-02" db="EMBL/GenBank/DDBJ databases">
        <authorList>
            <person name="Varghese N."/>
            <person name="Submissions S."/>
        </authorList>
    </citation>
    <scope>NUCLEOTIDE SEQUENCE [LARGE SCALE GENOMIC DNA]</scope>
    <source>
        <strain evidence="6">SM117</strain>
    </source>
</reference>
<dbReference type="Pfam" id="PF16220">
    <property type="entry name" value="DUF4880"/>
    <property type="match status" value="1"/>
</dbReference>
<dbReference type="STRING" id="428990.SAMN06295987_105285"/>
<dbReference type="Proteomes" id="UP000190989">
    <property type="component" value="Unassembled WGS sequence"/>
</dbReference>
<sequence length="348" mass="37735">MHEAIQNIGQWGSAERHAEAGMKTGPDKNHCRGGDLSRQASAWLVQLEDAPEDDTLRAEFMDWLATSPAHLAAWEETARVSDLIVLAGPSPQIISSLPSGSARRTWFRNTRPARALASLAVAACFVWIAVPYVALQLQSDATTEAGELRQVTLDDGSRVQLAPTTAIAFSNDAAGRRLKLLRGEAWFDVTHDEAHPFKVIAGDNTVTVLGTAFSVRKTDSGTDVAVQRGRVAVTASDGMRSDRVELVAGQSVSTDGTVVTRGTVRPDRVASWRDGIAIVNDLPIGDVINRIRPWYKGYIIARGPGLSDRHVSGIYDLRDPDLALKALARAHKVSVSHVSPWLRIVTVR</sequence>
<proteinExistence type="predicted"/>
<protein>
    <submittedName>
        <fullName evidence="5">FecR family protein</fullName>
    </submittedName>
</protein>
<evidence type="ECO:0000256" key="1">
    <source>
        <dbReference type="SAM" id="MobiDB-lite"/>
    </source>
</evidence>
<dbReference type="PANTHER" id="PTHR30273">
    <property type="entry name" value="PERIPLASMIC SIGNAL SENSOR AND SIGMA FACTOR ACTIVATOR FECR-RELATED"/>
    <property type="match status" value="1"/>
</dbReference>
<feature type="transmembrane region" description="Helical" evidence="2">
    <location>
        <begin position="113"/>
        <end position="134"/>
    </location>
</feature>
<feature type="region of interest" description="Disordered" evidence="1">
    <location>
        <begin position="1"/>
        <end position="32"/>
    </location>
</feature>
<dbReference type="InterPro" id="IPR012373">
    <property type="entry name" value="Ferrdict_sens_TM"/>
</dbReference>
<dbReference type="InterPro" id="IPR006860">
    <property type="entry name" value="FecR"/>
</dbReference>
<dbReference type="EMBL" id="FVZE01000005">
    <property type="protein sequence ID" value="SLK05999.1"/>
    <property type="molecule type" value="Genomic_DNA"/>
</dbReference>
<accession>A0A1U6IDC6</accession>
<organism evidence="5 6">
    <name type="scientific">Novosphingobium mathurense</name>
    <dbReference type="NCBI Taxonomy" id="428990"/>
    <lineage>
        <taxon>Bacteria</taxon>
        <taxon>Pseudomonadati</taxon>
        <taxon>Pseudomonadota</taxon>
        <taxon>Alphaproteobacteria</taxon>
        <taxon>Sphingomonadales</taxon>
        <taxon>Sphingomonadaceae</taxon>
        <taxon>Novosphingobium</taxon>
    </lineage>
</organism>
<dbReference type="RefSeq" id="WP_079731159.1">
    <property type="nucleotide sequence ID" value="NZ_FVZE01000005.1"/>
</dbReference>
<dbReference type="Gene3D" id="2.60.120.1440">
    <property type="match status" value="1"/>
</dbReference>
<evidence type="ECO:0000259" key="3">
    <source>
        <dbReference type="Pfam" id="PF04773"/>
    </source>
</evidence>
<name>A0A1U6IDC6_9SPHN</name>
<gene>
    <name evidence="5" type="ORF">SAMN06295987_105285</name>
</gene>
<feature type="domain" description="FecR N-terminal" evidence="4">
    <location>
        <begin position="38"/>
        <end position="79"/>
    </location>
</feature>
<evidence type="ECO:0000313" key="6">
    <source>
        <dbReference type="Proteomes" id="UP000190989"/>
    </source>
</evidence>
<dbReference type="AlphaFoldDB" id="A0A1U6IDC6"/>
<dbReference type="PANTHER" id="PTHR30273:SF2">
    <property type="entry name" value="PROTEIN FECR"/>
    <property type="match status" value="1"/>
</dbReference>
<evidence type="ECO:0000256" key="2">
    <source>
        <dbReference type="SAM" id="Phobius"/>
    </source>
</evidence>
<dbReference type="Pfam" id="PF04773">
    <property type="entry name" value="FecR"/>
    <property type="match status" value="1"/>
</dbReference>
<feature type="domain" description="FecR protein" evidence="3">
    <location>
        <begin position="141"/>
        <end position="231"/>
    </location>
</feature>